<dbReference type="AlphaFoldDB" id="A0AAY5ECY0"/>
<proteinExistence type="predicted"/>
<evidence type="ECO:0000256" key="1">
    <source>
        <dbReference type="SAM" id="MobiDB-lite"/>
    </source>
</evidence>
<protein>
    <submittedName>
        <fullName evidence="2">Uncharacterized protein</fullName>
    </submittedName>
</protein>
<name>A0AAY5ECY0_ELEEL</name>
<dbReference type="Ensembl" id="ENSEEET00000063416.1">
    <property type="protein sequence ID" value="ENSEEEP00000054404.1"/>
    <property type="gene ID" value="ENSEEEG00000024967.1"/>
</dbReference>
<accession>A0AAY5ECY0</accession>
<reference evidence="2" key="3">
    <citation type="submission" date="2025-09" db="UniProtKB">
        <authorList>
            <consortium name="Ensembl"/>
        </authorList>
    </citation>
    <scope>IDENTIFICATION</scope>
</reference>
<evidence type="ECO:0000313" key="2">
    <source>
        <dbReference type="Ensembl" id="ENSEEEP00000054404.1"/>
    </source>
</evidence>
<dbReference type="Proteomes" id="UP000314983">
    <property type="component" value="Chromosome 13"/>
</dbReference>
<reference evidence="2" key="2">
    <citation type="submission" date="2025-08" db="UniProtKB">
        <authorList>
            <consortium name="Ensembl"/>
        </authorList>
    </citation>
    <scope>IDENTIFICATION</scope>
</reference>
<evidence type="ECO:0000313" key="3">
    <source>
        <dbReference type="Proteomes" id="UP000314983"/>
    </source>
</evidence>
<reference evidence="2 3" key="1">
    <citation type="submission" date="2020-05" db="EMBL/GenBank/DDBJ databases">
        <title>Electrophorus electricus (electric eel) genome, fEleEle1, primary haplotype.</title>
        <authorList>
            <person name="Myers G."/>
            <person name="Meyer A."/>
            <person name="Fedrigo O."/>
            <person name="Formenti G."/>
            <person name="Rhie A."/>
            <person name="Tracey A."/>
            <person name="Sims Y."/>
            <person name="Jarvis E.D."/>
        </authorList>
    </citation>
    <scope>NUCLEOTIDE SEQUENCE [LARGE SCALE GENOMIC DNA]</scope>
</reference>
<organism evidence="2 3">
    <name type="scientific">Electrophorus electricus</name>
    <name type="common">Electric eel</name>
    <name type="synonym">Gymnotus electricus</name>
    <dbReference type="NCBI Taxonomy" id="8005"/>
    <lineage>
        <taxon>Eukaryota</taxon>
        <taxon>Metazoa</taxon>
        <taxon>Chordata</taxon>
        <taxon>Craniata</taxon>
        <taxon>Vertebrata</taxon>
        <taxon>Euteleostomi</taxon>
        <taxon>Actinopterygii</taxon>
        <taxon>Neopterygii</taxon>
        <taxon>Teleostei</taxon>
        <taxon>Ostariophysi</taxon>
        <taxon>Gymnotiformes</taxon>
        <taxon>Gymnotoidei</taxon>
        <taxon>Gymnotidae</taxon>
        <taxon>Electrophorus</taxon>
    </lineage>
</organism>
<sequence length="122" mass="13346">MSFGLWKLRSFSKFGPLSIKRTDLPNAMDAQRAQAVPVAVPVSEADSPGPVSEADSPGPVSEAPSEPDWTEERFRVDRKKLEIMFLGRCEVLSAVRSCLFLNGNTVVSNCILTLCSISILYV</sequence>
<keyword evidence="3" id="KW-1185">Reference proteome</keyword>
<feature type="region of interest" description="Disordered" evidence="1">
    <location>
        <begin position="39"/>
        <end position="71"/>
    </location>
</feature>